<dbReference type="EMBL" id="SLWB01000001">
    <property type="protein sequence ID" value="TCN72980.1"/>
    <property type="molecule type" value="Genomic_DNA"/>
</dbReference>
<name>A0A4R2F6V9_9BACT</name>
<proteinExistence type="predicted"/>
<comment type="caution">
    <text evidence="1">The sequence shown here is derived from an EMBL/GenBank/DDBJ whole genome shotgun (WGS) entry which is preliminary data.</text>
</comment>
<dbReference type="AlphaFoldDB" id="A0A4R2F6V9"/>
<evidence type="ECO:0000313" key="2">
    <source>
        <dbReference type="Proteomes" id="UP000294830"/>
    </source>
</evidence>
<evidence type="ECO:0000313" key="1">
    <source>
        <dbReference type="EMBL" id="TCN72980.1"/>
    </source>
</evidence>
<protein>
    <submittedName>
        <fullName evidence="1">Uncharacterized protein</fullName>
    </submittedName>
</protein>
<organism evidence="1 2">
    <name type="scientific">Acetobacteroides hydrogenigenes</name>
    <dbReference type="NCBI Taxonomy" id="979970"/>
    <lineage>
        <taxon>Bacteria</taxon>
        <taxon>Pseudomonadati</taxon>
        <taxon>Bacteroidota</taxon>
        <taxon>Bacteroidia</taxon>
        <taxon>Bacteroidales</taxon>
        <taxon>Rikenellaceae</taxon>
        <taxon>Acetobacteroides</taxon>
    </lineage>
</organism>
<accession>A0A4R2F6V9</accession>
<sequence>MPLNDLICITFSDDEKKAIDNALATLEQVLEGKVVNLTPLQRKKYSRVKYNMEGWVNRSSSFLYNNPHLIPSYVDASKLKLDLEAHGYLNPLIDKMSLILQGLTDTNLLLGTDIYNACMGFYRSVKVAYRGNAAGSSAIYEELKKQFPGGRKKKVEE</sequence>
<dbReference type="Proteomes" id="UP000294830">
    <property type="component" value="Unassembled WGS sequence"/>
</dbReference>
<keyword evidence="2" id="KW-1185">Reference proteome</keyword>
<reference evidence="1 2" key="1">
    <citation type="submission" date="2019-03" db="EMBL/GenBank/DDBJ databases">
        <title>Genomic Encyclopedia of Archaeal and Bacterial Type Strains, Phase II (KMG-II): from individual species to whole genera.</title>
        <authorList>
            <person name="Goeker M."/>
        </authorList>
    </citation>
    <scope>NUCLEOTIDE SEQUENCE [LARGE SCALE GENOMIC DNA]</scope>
    <source>
        <strain evidence="1 2">RL-C</strain>
    </source>
</reference>
<gene>
    <name evidence="1" type="ORF">CLV25_101198</name>
</gene>
<dbReference type="OrthoDB" id="5952844at2"/>
<dbReference type="RefSeq" id="WP_131837765.1">
    <property type="nucleotide sequence ID" value="NZ_SLWB01000001.1"/>
</dbReference>